<accession>A0A9N9KDD1</accession>
<evidence type="ECO:0000313" key="1">
    <source>
        <dbReference type="EMBL" id="CAG8824294.1"/>
    </source>
</evidence>
<dbReference type="InterPro" id="IPR032675">
    <property type="entry name" value="LRR_dom_sf"/>
</dbReference>
<protein>
    <submittedName>
        <fullName evidence="1">11186_t:CDS:1</fullName>
    </submittedName>
</protein>
<dbReference type="SUPFAM" id="SSF52047">
    <property type="entry name" value="RNI-like"/>
    <property type="match status" value="1"/>
</dbReference>
<dbReference type="Gene3D" id="3.80.10.10">
    <property type="entry name" value="Ribonuclease Inhibitor"/>
    <property type="match status" value="1"/>
</dbReference>
<organism evidence="1 2">
    <name type="scientific">Dentiscutata erythropus</name>
    <dbReference type="NCBI Taxonomy" id="1348616"/>
    <lineage>
        <taxon>Eukaryota</taxon>
        <taxon>Fungi</taxon>
        <taxon>Fungi incertae sedis</taxon>
        <taxon>Mucoromycota</taxon>
        <taxon>Glomeromycotina</taxon>
        <taxon>Glomeromycetes</taxon>
        <taxon>Diversisporales</taxon>
        <taxon>Gigasporaceae</taxon>
        <taxon>Dentiscutata</taxon>
    </lineage>
</organism>
<name>A0A9N9KDD1_9GLOM</name>
<dbReference type="EMBL" id="CAJVPY010064599">
    <property type="protein sequence ID" value="CAG8824294.1"/>
    <property type="molecule type" value="Genomic_DNA"/>
</dbReference>
<evidence type="ECO:0000313" key="2">
    <source>
        <dbReference type="Proteomes" id="UP000789405"/>
    </source>
</evidence>
<gene>
    <name evidence="1" type="ORF">DERYTH_LOCUS27674</name>
</gene>
<dbReference type="OrthoDB" id="550575at2759"/>
<dbReference type="Proteomes" id="UP000789405">
    <property type="component" value="Unassembled WGS sequence"/>
</dbReference>
<comment type="caution">
    <text evidence="1">The sequence shown here is derived from an EMBL/GenBank/DDBJ whole genome shotgun (WGS) entry which is preliminary data.</text>
</comment>
<keyword evidence="2" id="KW-1185">Reference proteome</keyword>
<sequence length="149" mass="17519">MSYIKLHPLYLPEILTEIFSYLAENKTLYPTLFVNWLWHLYSAPILWKKAEFSGDLNNTCMRWRKFKQVMCGKYAERGTKFHKPHAPFLLQLHLSRYKVSNNVLYKIAGSCPNLRHLKVKWCCGLSYRVISKIAQICPLEFLSVSCNSK</sequence>
<dbReference type="AlphaFoldDB" id="A0A9N9KDD1"/>
<proteinExistence type="predicted"/>
<reference evidence="1" key="1">
    <citation type="submission" date="2021-06" db="EMBL/GenBank/DDBJ databases">
        <authorList>
            <person name="Kallberg Y."/>
            <person name="Tangrot J."/>
            <person name="Rosling A."/>
        </authorList>
    </citation>
    <scope>NUCLEOTIDE SEQUENCE</scope>
    <source>
        <strain evidence="1">MA453B</strain>
    </source>
</reference>
<feature type="non-terminal residue" evidence="1">
    <location>
        <position position="149"/>
    </location>
</feature>